<evidence type="ECO:0000313" key="2">
    <source>
        <dbReference type="EMBL" id="AEB10979.1"/>
    </source>
</evidence>
<feature type="transmembrane region" description="Helical" evidence="1">
    <location>
        <begin position="36"/>
        <end position="54"/>
    </location>
</feature>
<dbReference type="RefSeq" id="WP_013703034.1">
    <property type="nucleotide sequence ID" value="NC_015387.1"/>
</dbReference>
<dbReference type="EMBL" id="CP002630">
    <property type="protein sequence ID" value="AEB10979.1"/>
    <property type="molecule type" value="Genomic_DNA"/>
</dbReference>
<keyword evidence="1" id="KW-0472">Membrane</keyword>
<accession>F2NND8</accession>
<dbReference type="HOGENOM" id="CLU_2260379_0_0_0"/>
<feature type="transmembrane region" description="Helical" evidence="1">
    <location>
        <begin position="85"/>
        <end position="101"/>
    </location>
</feature>
<proteinExistence type="predicted"/>
<dbReference type="Proteomes" id="UP000007030">
    <property type="component" value="Chromosome"/>
</dbReference>
<evidence type="ECO:0000313" key="3">
    <source>
        <dbReference type="Proteomes" id="UP000007030"/>
    </source>
</evidence>
<sequence length="103" mass="11046">MVGLHIGLGYTVLLIGLLVGAYLLTQRETPRWARGLAGLYDLLILLGVLAYFALPPVARPPLTHPFVAVLAAIGVHLGTRRDARTAGVSYLAATLLIFLFRPA</sequence>
<dbReference type="STRING" id="869210.Marky_0218"/>
<protein>
    <submittedName>
        <fullName evidence="2">Uncharacterized protein</fullName>
    </submittedName>
</protein>
<keyword evidence="1" id="KW-1133">Transmembrane helix</keyword>
<feature type="transmembrane region" description="Helical" evidence="1">
    <location>
        <begin position="60"/>
        <end position="78"/>
    </location>
</feature>
<reference evidence="2 3" key="1">
    <citation type="journal article" date="2012" name="Stand. Genomic Sci.">
        <title>Complete genome sequence of the aerobic, heterotroph Marinithermus hydrothermalis type strain (T1(T)) from a deep-sea hydrothermal vent chimney.</title>
        <authorList>
            <person name="Copeland A."/>
            <person name="Gu W."/>
            <person name="Yasawong M."/>
            <person name="Lapidus A."/>
            <person name="Lucas S."/>
            <person name="Deshpande S."/>
            <person name="Pagani I."/>
            <person name="Tapia R."/>
            <person name="Cheng J.F."/>
            <person name="Goodwin L.A."/>
            <person name="Pitluck S."/>
            <person name="Liolios K."/>
            <person name="Ivanova N."/>
            <person name="Mavromatis K."/>
            <person name="Mikhailova N."/>
            <person name="Pati A."/>
            <person name="Chen A."/>
            <person name="Palaniappan K."/>
            <person name="Land M."/>
            <person name="Pan C."/>
            <person name="Brambilla E.M."/>
            <person name="Rohde M."/>
            <person name="Tindall B.J."/>
            <person name="Sikorski J."/>
            <person name="Goker M."/>
            <person name="Detter J.C."/>
            <person name="Bristow J."/>
            <person name="Eisen J.A."/>
            <person name="Markowitz V."/>
            <person name="Hugenholtz P."/>
            <person name="Kyrpides N.C."/>
            <person name="Klenk H.P."/>
            <person name="Woyke T."/>
        </authorList>
    </citation>
    <scope>NUCLEOTIDE SEQUENCE [LARGE SCALE GENOMIC DNA]</scope>
    <source>
        <strain evidence="3">DSM 14884 / JCM 11576 / T1</strain>
    </source>
</reference>
<feature type="transmembrane region" description="Helical" evidence="1">
    <location>
        <begin position="6"/>
        <end position="24"/>
    </location>
</feature>
<name>F2NND8_MARHT</name>
<evidence type="ECO:0000256" key="1">
    <source>
        <dbReference type="SAM" id="Phobius"/>
    </source>
</evidence>
<organism evidence="2 3">
    <name type="scientific">Marinithermus hydrothermalis (strain DSM 14884 / JCM 11576 / T1)</name>
    <dbReference type="NCBI Taxonomy" id="869210"/>
    <lineage>
        <taxon>Bacteria</taxon>
        <taxon>Thermotogati</taxon>
        <taxon>Deinococcota</taxon>
        <taxon>Deinococci</taxon>
        <taxon>Thermales</taxon>
        <taxon>Thermaceae</taxon>
        <taxon>Marinithermus</taxon>
    </lineage>
</organism>
<dbReference type="AlphaFoldDB" id="F2NND8"/>
<keyword evidence="3" id="KW-1185">Reference proteome</keyword>
<gene>
    <name evidence="2" type="ordered locus">Marky_0218</name>
</gene>
<dbReference type="KEGG" id="mhd:Marky_0218"/>
<keyword evidence="1" id="KW-0812">Transmembrane</keyword>